<evidence type="ECO:0000313" key="1">
    <source>
        <dbReference type="EMBL" id="GFJ94312.1"/>
    </source>
</evidence>
<protein>
    <recommendedName>
        <fullName evidence="3">DUF2218 domain-containing protein</fullName>
    </recommendedName>
</protein>
<reference evidence="1 2" key="1">
    <citation type="submission" date="2020-03" db="EMBL/GenBank/DDBJ databases">
        <title>Whole genome shotgun sequence of Phytohabitans rumicis NBRC 108638.</title>
        <authorList>
            <person name="Komaki H."/>
            <person name="Tamura T."/>
        </authorList>
    </citation>
    <scope>NUCLEOTIDE SEQUENCE [LARGE SCALE GENOMIC DNA]</scope>
    <source>
        <strain evidence="1 2">NBRC 108638</strain>
    </source>
</reference>
<dbReference type="RefSeq" id="WP_173081361.1">
    <property type="nucleotide sequence ID" value="NZ_BAABJB010000018.1"/>
</dbReference>
<reference evidence="1 2" key="2">
    <citation type="submission" date="2020-03" db="EMBL/GenBank/DDBJ databases">
        <authorList>
            <person name="Ichikawa N."/>
            <person name="Kimura A."/>
            <person name="Kitahashi Y."/>
            <person name="Uohara A."/>
        </authorList>
    </citation>
    <scope>NUCLEOTIDE SEQUENCE [LARGE SCALE GENOMIC DNA]</scope>
    <source>
        <strain evidence="1 2">NBRC 108638</strain>
    </source>
</reference>
<gene>
    <name evidence="1" type="ORF">Prum_079540</name>
</gene>
<evidence type="ECO:0000313" key="2">
    <source>
        <dbReference type="Proteomes" id="UP000482960"/>
    </source>
</evidence>
<comment type="caution">
    <text evidence="1">The sequence shown here is derived from an EMBL/GenBank/DDBJ whole genome shotgun (WGS) entry which is preliminary data.</text>
</comment>
<organism evidence="1 2">
    <name type="scientific">Phytohabitans rumicis</name>
    <dbReference type="NCBI Taxonomy" id="1076125"/>
    <lineage>
        <taxon>Bacteria</taxon>
        <taxon>Bacillati</taxon>
        <taxon>Actinomycetota</taxon>
        <taxon>Actinomycetes</taxon>
        <taxon>Micromonosporales</taxon>
        <taxon>Micromonosporaceae</taxon>
    </lineage>
</organism>
<evidence type="ECO:0008006" key="3">
    <source>
        <dbReference type="Google" id="ProtNLM"/>
    </source>
</evidence>
<proteinExistence type="predicted"/>
<dbReference type="InterPro" id="IPR014543">
    <property type="entry name" value="UCP028291"/>
</dbReference>
<keyword evidence="2" id="KW-1185">Reference proteome</keyword>
<dbReference type="PIRSF" id="PIRSF028291">
    <property type="entry name" value="UCP028291"/>
    <property type="match status" value="1"/>
</dbReference>
<sequence length="95" mass="10539">MATSEARVATTRGTRYMSQLLKHFSHKTEAEWTDERGSVTFADLGTCTLVVEPEALVLRAESANDEGLGRVEQVVGGHLVRFATRDELTVSWTRT</sequence>
<dbReference type="Gene3D" id="3.30.310.50">
    <property type="entry name" value="Alpha-D-phosphohexomutase, C-terminal domain"/>
    <property type="match status" value="1"/>
</dbReference>
<dbReference type="Proteomes" id="UP000482960">
    <property type="component" value="Unassembled WGS sequence"/>
</dbReference>
<dbReference type="AlphaFoldDB" id="A0A6V8LAS8"/>
<name>A0A6V8LAS8_9ACTN</name>
<dbReference type="Pfam" id="PF09981">
    <property type="entry name" value="DUF2218"/>
    <property type="match status" value="1"/>
</dbReference>
<accession>A0A6V8LAS8</accession>
<dbReference type="EMBL" id="BLPG01000001">
    <property type="protein sequence ID" value="GFJ94312.1"/>
    <property type="molecule type" value="Genomic_DNA"/>
</dbReference>